<gene>
    <name evidence="1" type="ORF">ITP53_11480</name>
</gene>
<name>A0A931A7C6_9ACTN</name>
<dbReference type="InterPro" id="IPR007499">
    <property type="entry name" value="ERF_bacteria_virus"/>
</dbReference>
<dbReference type="Proteomes" id="UP000605361">
    <property type="component" value="Unassembled WGS sequence"/>
</dbReference>
<organism evidence="1 2">
    <name type="scientific">Nonomuraea cypriaca</name>
    <dbReference type="NCBI Taxonomy" id="1187855"/>
    <lineage>
        <taxon>Bacteria</taxon>
        <taxon>Bacillati</taxon>
        <taxon>Actinomycetota</taxon>
        <taxon>Actinomycetes</taxon>
        <taxon>Streptosporangiales</taxon>
        <taxon>Streptosporangiaceae</taxon>
        <taxon>Nonomuraea</taxon>
    </lineage>
</organism>
<accession>A0A931A7C6</accession>
<dbReference type="AlphaFoldDB" id="A0A931A7C6"/>
<protein>
    <submittedName>
        <fullName evidence="1">ERF family protein</fullName>
    </submittedName>
</protein>
<keyword evidence="2" id="KW-1185">Reference proteome</keyword>
<evidence type="ECO:0000313" key="1">
    <source>
        <dbReference type="EMBL" id="MBF8186360.1"/>
    </source>
</evidence>
<proteinExistence type="predicted"/>
<dbReference type="Pfam" id="PF04404">
    <property type="entry name" value="ERF"/>
    <property type="match status" value="1"/>
</dbReference>
<comment type="caution">
    <text evidence="1">The sequence shown here is derived from an EMBL/GenBank/DDBJ whole genome shotgun (WGS) entry which is preliminary data.</text>
</comment>
<reference evidence="1" key="1">
    <citation type="submission" date="2020-11" db="EMBL/GenBank/DDBJ databases">
        <title>Whole-genome analyses of Nonomuraea sp. K274.</title>
        <authorList>
            <person name="Veyisoglu A."/>
        </authorList>
    </citation>
    <scope>NUCLEOTIDE SEQUENCE</scope>
    <source>
        <strain evidence="1">K274</strain>
    </source>
</reference>
<dbReference type="EMBL" id="JADOGI010000026">
    <property type="protein sequence ID" value="MBF8186360.1"/>
    <property type="molecule type" value="Genomic_DNA"/>
</dbReference>
<evidence type="ECO:0000313" key="2">
    <source>
        <dbReference type="Proteomes" id="UP000605361"/>
    </source>
</evidence>
<sequence length="194" mass="21056">MKDVRAIAKASQVESGPAKFWYRGVDAAMEAFAPVIRRHGVLVIPHKVIAGHAPATTSGGKAARECTVTIQYRIYGPMGDYIEAEAAGESLDNGDKGTAKAQSVALRTLLFHAGMVPLRDTDPDAHNLERGEAPLRPATSYRDEALNPATSKQRLYQAHYELKSMNRLGELIENETGESEAIGDLIVRIGKTRS</sequence>